<organism evidence="2 5">
    <name type="scientific">Carbonactinospora thermoautotrophica</name>
    <dbReference type="NCBI Taxonomy" id="1469144"/>
    <lineage>
        <taxon>Bacteria</taxon>
        <taxon>Bacillati</taxon>
        <taxon>Actinomycetota</taxon>
        <taxon>Actinomycetes</taxon>
        <taxon>Kitasatosporales</taxon>
        <taxon>Carbonactinosporaceae</taxon>
        <taxon>Carbonactinospora</taxon>
    </lineage>
</organism>
<comment type="caution">
    <text evidence="2">The sequence shown here is derived from an EMBL/GenBank/DDBJ whole genome shotgun (WGS) entry which is preliminary data.</text>
</comment>
<feature type="domain" description="HTH cro/C1-type" evidence="1">
    <location>
        <begin position="12"/>
        <end position="66"/>
    </location>
</feature>
<dbReference type="Pfam" id="PF01381">
    <property type="entry name" value="HTH_3"/>
    <property type="match status" value="1"/>
</dbReference>
<dbReference type="Proteomes" id="UP000070598">
    <property type="component" value="Unassembled WGS sequence"/>
</dbReference>
<dbReference type="EMBL" id="JYIK01000330">
    <property type="protein sequence ID" value="KWX10707.1"/>
    <property type="molecule type" value="Genomic_DNA"/>
</dbReference>
<dbReference type="SMART" id="SM00530">
    <property type="entry name" value="HTH_XRE"/>
    <property type="match status" value="1"/>
</dbReference>
<dbReference type="InterPro" id="IPR012349">
    <property type="entry name" value="Split_barrel_FMN-bd"/>
</dbReference>
<reference evidence="2 5" key="2">
    <citation type="submission" date="2015-02" db="EMBL/GenBank/DDBJ databases">
        <title>Physiological reanalysis, assessment of diazotrophy, and genome sequences of multiple isolates of Streptomyces thermoautotrophicus.</title>
        <authorList>
            <person name="MacKellar D.C."/>
            <person name="Lieber L."/>
            <person name="Norman J."/>
            <person name="Bolger A."/>
            <person name="Tobin C."/>
            <person name="Murray J.W."/>
            <person name="Prell J."/>
        </authorList>
    </citation>
    <scope>NUCLEOTIDE SEQUENCE [LARGE SCALE GENOMIC DNA]</scope>
    <source>
        <strain evidence="2 5">UBT1</strain>
    </source>
</reference>
<reference evidence="4" key="1">
    <citation type="submission" date="2015-02" db="EMBL/GenBank/DDBJ databases">
        <title>Physiological reanalysis, assessment of diazotrophy, and genome sequences of multiple isolates of Streptomyces thermoautotrophicus.</title>
        <authorList>
            <person name="MacKellar D.C."/>
            <person name="Lieber L."/>
            <person name="Norman J."/>
            <person name="Bolger A."/>
            <person name="Tobin C."/>
            <person name="Murray J.W."/>
            <person name="Friesen M."/>
            <person name="Prell J."/>
        </authorList>
    </citation>
    <scope>NUCLEOTIDE SEQUENCE [LARGE SCALE GENOMIC DNA]</scope>
    <source>
        <strain evidence="4">UBT1</strain>
    </source>
</reference>
<evidence type="ECO:0000313" key="5">
    <source>
        <dbReference type="Proteomes" id="UP000070659"/>
    </source>
</evidence>
<dbReference type="PATRIC" id="fig|1469144.8.peg.135"/>
<dbReference type="EMBL" id="JYIJ01000019">
    <property type="protein sequence ID" value="KWW98190.1"/>
    <property type="molecule type" value="Genomic_DNA"/>
</dbReference>
<dbReference type="Proteomes" id="UP000070659">
    <property type="component" value="Unassembled WGS sequence"/>
</dbReference>
<dbReference type="Gene3D" id="1.10.260.40">
    <property type="entry name" value="lambda repressor-like DNA-binding domains"/>
    <property type="match status" value="1"/>
</dbReference>
<evidence type="ECO:0000313" key="2">
    <source>
        <dbReference type="EMBL" id="KWW98190.1"/>
    </source>
</evidence>
<dbReference type="CDD" id="cd00093">
    <property type="entry name" value="HTH_XRE"/>
    <property type="match status" value="1"/>
</dbReference>
<dbReference type="AlphaFoldDB" id="A0A132MK10"/>
<dbReference type="GO" id="GO:0003677">
    <property type="term" value="F:DNA binding"/>
    <property type="evidence" value="ECO:0007669"/>
    <property type="project" value="UniProtKB-KW"/>
</dbReference>
<accession>A0A132MK10</accession>
<evidence type="ECO:0000313" key="3">
    <source>
        <dbReference type="EMBL" id="KWX10707.1"/>
    </source>
</evidence>
<dbReference type="SUPFAM" id="SSF47413">
    <property type="entry name" value="lambda repressor-like DNA-binding domains"/>
    <property type="match status" value="1"/>
</dbReference>
<dbReference type="InterPro" id="IPR001387">
    <property type="entry name" value="Cro/C1-type_HTH"/>
</dbReference>
<dbReference type="InterPro" id="IPR024747">
    <property type="entry name" value="Pyridox_Oxase-rel"/>
</dbReference>
<dbReference type="InterPro" id="IPR010982">
    <property type="entry name" value="Lambda_DNA-bd_dom_sf"/>
</dbReference>
<dbReference type="SUPFAM" id="SSF50475">
    <property type="entry name" value="FMN-binding split barrel"/>
    <property type="match status" value="1"/>
</dbReference>
<dbReference type="PROSITE" id="PS50943">
    <property type="entry name" value="HTH_CROC1"/>
    <property type="match status" value="1"/>
</dbReference>
<dbReference type="Pfam" id="PF12900">
    <property type="entry name" value="Pyridox_ox_2"/>
    <property type="match status" value="1"/>
</dbReference>
<protein>
    <submittedName>
        <fullName evidence="2">DNA-binding protein</fullName>
    </submittedName>
</protein>
<gene>
    <name evidence="2" type="ORF">TH66_17885</name>
    <name evidence="3" type="ORF">TR74_02025</name>
</gene>
<evidence type="ECO:0000313" key="4">
    <source>
        <dbReference type="Proteomes" id="UP000070598"/>
    </source>
</evidence>
<proteinExistence type="predicted"/>
<evidence type="ECO:0000259" key="1">
    <source>
        <dbReference type="PROSITE" id="PS50943"/>
    </source>
</evidence>
<sequence>MAPDPGDVGRRVAHRRAELGLSRAEVAERAGMAPAYVEYVEEQPAQVTMESLMRLAGALETTPRDLMGGAMDLPPGRQGAARRPVLHKLDPDECRRLIAGGGVGRVVFTTESGPIALPVNFSVLEGDVVFRTAADSTIAEHARGTVAFEVDRLDDAMSQGWSVLITGSAERVDDPRDLARLRERTRVEPWAGGRREVYIRIRPAAITGRRISVR</sequence>
<dbReference type="Gene3D" id="2.30.110.10">
    <property type="entry name" value="Electron Transport, Fmn-binding Protein, Chain A"/>
    <property type="match status" value="1"/>
</dbReference>
<keyword evidence="2" id="KW-0238">DNA-binding</keyword>
<name>A0A132MK10_9ACTN</name>